<dbReference type="InterPro" id="IPR010131">
    <property type="entry name" value="MdtP/NodT-like"/>
</dbReference>
<dbReference type="EMBL" id="LNYX01000013">
    <property type="protein sequence ID" value="KTD64548.1"/>
    <property type="molecule type" value="Genomic_DNA"/>
</dbReference>
<sequence>MLNSLLWQSYRSQRQPSIKMHKRLALLLLALLCLTSCGLGSEKSVPRITAPKRFPSMDKQYQLHRNEPEYAWWQPFRNSELNRLIACGLRHNPDIHIALANLEQARGELKQVKLNWIPLLNVYGGYSTNPALGVPGGFYGVWPYYALNIMELFTRQKKLQYNLAYQAAQVDGVRLVLIGQIASAYFTLLAEREQLRLLNQLTGDVRKLITLSRKNITIGLSNDIDLDKLLVTEKLVEAQRKPVEHNIVVSQNALRFLVNLNPGQIKTAHSFPEIEFSRFKPGSLPATVLNNRPDVKMAYFAVKRDHAGIAVAYSNFFPALQLDDFIGEAHLPNSTFEQATDAYLQSTLVPGTLGLIQAKKGVYRASAAEYVKTVRRVLRDVDNDFSANKRANEQYQATLDAEKSYRHEYQLQKGLYHTGLISYKELLDSKIYLDELALTRNQAKLQLAMSLIMLYQDLGGGYAAQG</sequence>
<evidence type="ECO:0000313" key="2">
    <source>
        <dbReference type="EMBL" id="KTD64548.1"/>
    </source>
</evidence>
<organism evidence="2 3">
    <name type="scientific">Legionella spiritensis</name>
    <dbReference type="NCBI Taxonomy" id="452"/>
    <lineage>
        <taxon>Bacteria</taxon>
        <taxon>Pseudomonadati</taxon>
        <taxon>Pseudomonadota</taxon>
        <taxon>Gammaproteobacteria</taxon>
        <taxon>Legionellales</taxon>
        <taxon>Legionellaceae</taxon>
        <taxon>Legionella</taxon>
    </lineage>
</organism>
<dbReference type="InterPro" id="IPR003423">
    <property type="entry name" value="OMP_efflux"/>
</dbReference>
<dbReference type="STRING" id="452.Lspi_1355"/>
<protein>
    <submittedName>
        <fullName evidence="2">Outer membrane efflux protein</fullName>
    </submittedName>
</protein>
<dbReference type="AlphaFoldDB" id="A0A0W0Z5Y2"/>
<evidence type="ECO:0000313" key="3">
    <source>
        <dbReference type="Proteomes" id="UP000054877"/>
    </source>
</evidence>
<gene>
    <name evidence="2" type="ORF">Lspi_1355</name>
</gene>
<dbReference type="PANTHER" id="PTHR30203:SF33">
    <property type="entry name" value="BLR4455 PROTEIN"/>
    <property type="match status" value="1"/>
</dbReference>
<keyword evidence="3" id="KW-1185">Reference proteome</keyword>
<dbReference type="Proteomes" id="UP000054877">
    <property type="component" value="Unassembled WGS sequence"/>
</dbReference>
<dbReference type="Gene3D" id="2.20.200.10">
    <property type="entry name" value="Outer membrane efflux proteins (OEP)"/>
    <property type="match status" value="1"/>
</dbReference>
<comment type="caution">
    <text evidence="2">The sequence shown here is derived from an EMBL/GenBank/DDBJ whole genome shotgun (WGS) entry which is preliminary data.</text>
</comment>
<dbReference type="Gene3D" id="1.20.1600.10">
    <property type="entry name" value="Outer membrane efflux proteins (OEP)"/>
    <property type="match status" value="1"/>
</dbReference>
<accession>A0A0W0Z5Y2</accession>
<name>A0A0W0Z5Y2_LEGSP</name>
<comment type="similarity">
    <text evidence="1">Belongs to the outer membrane factor (OMF) (TC 1.B.17) family.</text>
</comment>
<dbReference type="PANTHER" id="PTHR30203">
    <property type="entry name" value="OUTER MEMBRANE CATION EFFLUX PROTEIN"/>
    <property type="match status" value="1"/>
</dbReference>
<dbReference type="SUPFAM" id="SSF56954">
    <property type="entry name" value="Outer membrane efflux proteins (OEP)"/>
    <property type="match status" value="1"/>
</dbReference>
<evidence type="ECO:0000256" key="1">
    <source>
        <dbReference type="ARBA" id="ARBA00007613"/>
    </source>
</evidence>
<dbReference type="PATRIC" id="fig|452.5.peg.1496"/>
<dbReference type="Pfam" id="PF02321">
    <property type="entry name" value="OEP"/>
    <property type="match status" value="2"/>
</dbReference>
<reference evidence="2 3" key="1">
    <citation type="submission" date="2015-11" db="EMBL/GenBank/DDBJ databases">
        <title>Genomic analysis of 38 Legionella species identifies large and diverse effector repertoires.</title>
        <authorList>
            <person name="Burstein D."/>
            <person name="Amaro F."/>
            <person name="Zusman T."/>
            <person name="Lifshitz Z."/>
            <person name="Cohen O."/>
            <person name="Gilbert J.A."/>
            <person name="Pupko T."/>
            <person name="Shuman H.A."/>
            <person name="Segal G."/>
        </authorList>
    </citation>
    <scope>NUCLEOTIDE SEQUENCE [LARGE SCALE GENOMIC DNA]</scope>
    <source>
        <strain evidence="2 3">Mt.St.Helens-9</strain>
    </source>
</reference>
<proteinExistence type="inferred from homology"/>
<dbReference type="GO" id="GO:0015562">
    <property type="term" value="F:efflux transmembrane transporter activity"/>
    <property type="evidence" value="ECO:0007669"/>
    <property type="project" value="InterPro"/>
</dbReference>